<sequence length="253" mass="29009">MDGKQIGVIVILLLILAVIGILFYVFIRIRRKVRYYSRMLFGTESLVDGVKSMEREEELTPKSVSSATGLYLPSILQDFPGFHYEEMKSRAENVLLSYLRSIDAMNEGLLTEGTSQLRENLRLRIGALQKAGLREHFEEMQLHRMEIYQYRRQRERCSIVFQAAIGYIHYVEKDGSITEGQRDRLKQSRYNIEMIYIQDRSVIDDLGGDGIGLNCPNCGAPISGVGAKRCAYCDSLIVEFNIKTWNFSSVREV</sequence>
<accession>A0A9D1R1X2</accession>
<dbReference type="Proteomes" id="UP000824265">
    <property type="component" value="Unassembled WGS sequence"/>
</dbReference>
<feature type="transmembrane region" description="Helical" evidence="1">
    <location>
        <begin position="6"/>
        <end position="27"/>
    </location>
</feature>
<keyword evidence="1" id="KW-0812">Transmembrane</keyword>
<keyword evidence="1" id="KW-1133">Transmembrane helix</keyword>
<dbReference type="AlphaFoldDB" id="A0A9D1R1X2"/>
<proteinExistence type="predicted"/>
<reference evidence="2" key="2">
    <citation type="submission" date="2021-04" db="EMBL/GenBank/DDBJ databases">
        <authorList>
            <person name="Gilroy R."/>
        </authorList>
    </citation>
    <scope>NUCLEOTIDE SEQUENCE</scope>
    <source>
        <strain evidence="2">CHK195-6426</strain>
    </source>
</reference>
<reference evidence="2" key="1">
    <citation type="journal article" date="2021" name="PeerJ">
        <title>Extensive microbial diversity within the chicken gut microbiome revealed by metagenomics and culture.</title>
        <authorList>
            <person name="Gilroy R."/>
            <person name="Ravi A."/>
            <person name="Getino M."/>
            <person name="Pursley I."/>
            <person name="Horton D.L."/>
            <person name="Alikhan N.F."/>
            <person name="Baker D."/>
            <person name="Gharbi K."/>
            <person name="Hall N."/>
            <person name="Watson M."/>
            <person name="Adriaenssens E.M."/>
            <person name="Foster-Nyarko E."/>
            <person name="Jarju S."/>
            <person name="Secka A."/>
            <person name="Antonio M."/>
            <person name="Oren A."/>
            <person name="Chaudhuri R.R."/>
            <person name="La Ragione R."/>
            <person name="Hildebrand F."/>
            <person name="Pallen M.J."/>
        </authorList>
    </citation>
    <scope>NUCLEOTIDE SEQUENCE</scope>
    <source>
        <strain evidence="2">CHK195-6426</strain>
    </source>
</reference>
<keyword evidence="1" id="KW-0472">Membrane</keyword>
<dbReference type="EMBL" id="DXGH01000007">
    <property type="protein sequence ID" value="HIW80181.1"/>
    <property type="molecule type" value="Genomic_DNA"/>
</dbReference>
<comment type="caution">
    <text evidence="2">The sequence shown here is derived from an EMBL/GenBank/DDBJ whole genome shotgun (WGS) entry which is preliminary data.</text>
</comment>
<organism evidence="2 3">
    <name type="scientific">Candidatus Acetatifactor stercoripullorum</name>
    <dbReference type="NCBI Taxonomy" id="2838414"/>
    <lineage>
        <taxon>Bacteria</taxon>
        <taxon>Bacillati</taxon>
        <taxon>Bacillota</taxon>
        <taxon>Clostridia</taxon>
        <taxon>Lachnospirales</taxon>
        <taxon>Lachnospiraceae</taxon>
        <taxon>Acetatifactor</taxon>
    </lineage>
</organism>
<gene>
    <name evidence="2" type="ORF">H9742_01420</name>
</gene>
<evidence type="ECO:0000313" key="2">
    <source>
        <dbReference type="EMBL" id="HIW80181.1"/>
    </source>
</evidence>
<evidence type="ECO:0000256" key="1">
    <source>
        <dbReference type="SAM" id="Phobius"/>
    </source>
</evidence>
<protein>
    <submittedName>
        <fullName evidence="2">Zinc ribbon domain-containing protein</fullName>
    </submittedName>
</protein>
<name>A0A9D1R1X2_9FIRM</name>
<evidence type="ECO:0000313" key="3">
    <source>
        <dbReference type="Proteomes" id="UP000824265"/>
    </source>
</evidence>